<reference evidence="2" key="1">
    <citation type="submission" date="2022-02" db="EMBL/GenBank/DDBJ databases">
        <title>Towards deciphering the DNA virus diversity associated with rodent species in the families Cricetidae and Heteromyidae.</title>
        <authorList>
            <person name="Lund M."/>
            <person name="Larsen B.B."/>
            <person name="Gryseels S."/>
            <person name="Kraberger S."/>
            <person name="Rowsey D.M."/>
            <person name="Steger L."/>
            <person name="Yule K.M."/>
            <person name="Upham N.S."/>
            <person name="Worobey M."/>
            <person name="Van Doorslaer K."/>
            <person name="Varsani A."/>
        </authorList>
    </citation>
    <scope>NUCLEOTIDE SEQUENCE</scope>
    <source>
        <strain evidence="2">UA08Rod_6476</strain>
    </source>
</reference>
<dbReference type="EMBL" id="OM869508">
    <property type="protein sequence ID" value="UPW40858.1"/>
    <property type="molecule type" value="Genomic_DNA"/>
</dbReference>
<sequence length="297" mass="35240">MDYSFYQKAKAYSRFLRERARVNDWVYRVGYELRAHTKYCALTLTYNEAHLPERGVCRRDVQLFMKRLRKHIGVKVKAFGCGEYGSKGQRPHYHLIVFGWRPDDLVYHHTTDHGVKVYLSDTVARLWSIWVQPTKEKPVGHYDPIGFIGVSTDISDNTIPYFCKYMQKFNTLPRGYARPFSIISRGIGLCALDYRGDQCMIDFDYDRMYYHGKSRRISRYFLDHSPDVAFYVLGERKKKWDVPRSFFSTGDNVYDYISLDKLLKFDGLSYSHFSWLQRGFENFLKVFGKELDKFLRV</sequence>
<protein>
    <submittedName>
        <fullName evidence="2">Replication initiator protein</fullName>
    </submittedName>
</protein>
<evidence type="ECO:0000313" key="2">
    <source>
        <dbReference type="EMBL" id="UPW40858.1"/>
    </source>
</evidence>
<name>A0A976R8G5_9VIRU</name>
<evidence type="ECO:0000259" key="1">
    <source>
        <dbReference type="Pfam" id="PF23343"/>
    </source>
</evidence>
<dbReference type="Pfam" id="PF23343">
    <property type="entry name" value="REP_ORF2-G2P"/>
    <property type="match status" value="1"/>
</dbReference>
<organism evidence="2">
    <name type="scientific">Sigmofec virus UA08Rod_6476</name>
    <dbReference type="NCBI Taxonomy" id="2929231"/>
    <lineage>
        <taxon>Viruses</taxon>
        <taxon>Monodnaviria</taxon>
        <taxon>Sangervirae</taxon>
        <taxon>Phixviricota</taxon>
        <taxon>Malgrandaviricetes</taxon>
        <taxon>Petitvirales</taxon>
        <taxon>Microviridae</taxon>
    </lineage>
</organism>
<proteinExistence type="predicted"/>
<dbReference type="InterPro" id="IPR056906">
    <property type="entry name" value="ORF2/G2P_dom"/>
</dbReference>
<accession>A0A976R8G5</accession>
<feature type="domain" description="Replication-associated protein ORF2/G2P" evidence="1">
    <location>
        <begin position="40"/>
        <end position="169"/>
    </location>
</feature>